<reference evidence="7 8" key="1">
    <citation type="journal article" date="2014" name="Mol. Ecol.">
        <title>Evolution of Synechococcus.</title>
        <authorList>
            <person name="Dvorak P."/>
            <person name="Casamatta D."/>
            <person name="Hasler P."/>
            <person name="Poulickova A."/>
            <person name="Ondrej V."/>
            <person name="Sanges R."/>
        </authorList>
    </citation>
    <scope>NUCLEOTIDE SEQUENCE [LARGE SCALE GENOMIC DNA]</scope>
    <source>
        <strain evidence="7 8">CAUP A 1101</strain>
    </source>
</reference>
<dbReference type="Gene3D" id="1.10.1740.10">
    <property type="match status" value="1"/>
</dbReference>
<dbReference type="PANTHER" id="PTHR43133">
    <property type="entry name" value="RNA POLYMERASE ECF-TYPE SIGMA FACTO"/>
    <property type="match status" value="1"/>
</dbReference>
<dbReference type="STRING" id="1497020.DO97_02035"/>
<dbReference type="InterPro" id="IPR013325">
    <property type="entry name" value="RNA_pol_sigma_r2"/>
</dbReference>
<evidence type="ECO:0000313" key="8">
    <source>
        <dbReference type="Proteomes" id="UP000030170"/>
    </source>
</evidence>
<evidence type="ECO:0000256" key="4">
    <source>
        <dbReference type="ARBA" id="ARBA00023163"/>
    </source>
</evidence>
<sequence>MTIQPSSNDASLLARIAQHDQTALSELYDRYARVLYAVSFKILGSAEEAEEVVLDVWTQVWRTAGRYDAQRGQVDSWLFLLTRSRALDRLRKLQRSARSLVASQTATQLQSPPLDPVEVAWILERRASVQSALTQLPAEQRQVIELAYYQGLTHAEIATQTGTSLGTVKTRIRLGLSKLRLTLAIPDEMN</sequence>
<comment type="caution">
    <text evidence="7">The sequence shown here is derived from an EMBL/GenBank/DDBJ whole genome shotgun (WGS) entry which is preliminary data.</text>
</comment>
<accession>A0A098TQM8</accession>
<organism evidence="7 8">
    <name type="scientific">Neosynechococcus sphagnicola sy1</name>
    <dbReference type="NCBI Taxonomy" id="1497020"/>
    <lineage>
        <taxon>Bacteria</taxon>
        <taxon>Bacillati</taxon>
        <taxon>Cyanobacteriota</taxon>
        <taxon>Cyanophyceae</taxon>
        <taxon>Neosynechococcales</taxon>
        <taxon>Neosynechococcaceae</taxon>
        <taxon>Neosynechococcus</taxon>
    </lineage>
</organism>
<dbReference type="OrthoDB" id="9784272at2"/>
<evidence type="ECO:0000256" key="1">
    <source>
        <dbReference type="ARBA" id="ARBA00010641"/>
    </source>
</evidence>
<evidence type="ECO:0000256" key="3">
    <source>
        <dbReference type="ARBA" id="ARBA00023082"/>
    </source>
</evidence>
<dbReference type="GO" id="GO:0006352">
    <property type="term" value="P:DNA-templated transcription initiation"/>
    <property type="evidence" value="ECO:0007669"/>
    <property type="project" value="InterPro"/>
</dbReference>
<comment type="similarity">
    <text evidence="1">Belongs to the sigma-70 factor family. ECF subfamily.</text>
</comment>
<keyword evidence="8" id="KW-1185">Reference proteome</keyword>
<dbReference type="Gene3D" id="1.10.10.10">
    <property type="entry name" value="Winged helix-like DNA-binding domain superfamily/Winged helix DNA-binding domain"/>
    <property type="match status" value="1"/>
</dbReference>
<dbReference type="InterPro" id="IPR007627">
    <property type="entry name" value="RNA_pol_sigma70_r2"/>
</dbReference>
<dbReference type="PANTHER" id="PTHR43133:SF62">
    <property type="entry name" value="RNA POLYMERASE SIGMA FACTOR SIGZ"/>
    <property type="match status" value="1"/>
</dbReference>
<evidence type="ECO:0000259" key="5">
    <source>
        <dbReference type="Pfam" id="PF04542"/>
    </source>
</evidence>
<dbReference type="GO" id="GO:0016987">
    <property type="term" value="F:sigma factor activity"/>
    <property type="evidence" value="ECO:0007669"/>
    <property type="project" value="UniProtKB-KW"/>
</dbReference>
<dbReference type="SUPFAM" id="SSF88946">
    <property type="entry name" value="Sigma2 domain of RNA polymerase sigma factors"/>
    <property type="match status" value="1"/>
</dbReference>
<dbReference type="SUPFAM" id="SSF88659">
    <property type="entry name" value="Sigma3 and sigma4 domains of RNA polymerase sigma factors"/>
    <property type="match status" value="1"/>
</dbReference>
<evidence type="ECO:0000259" key="6">
    <source>
        <dbReference type="Pfam" id="PF08281"/>
    </source>
</evidence>
<dbReference type="InterPro" id="IPR036388">
    <property type="entry name" value="WH-like_DNA-bd_sf"/>
</dbReference>
<dbReference type="InterPro" id="IPR039425">
    <property type="entry name" value="RNA_pol_sigma-70-like"/>
</dbReference>
<evidence type="ECO:0000256" key="2">
    <source>
        <dbReference type="ARBA" id="ARBA00023015"/>
    </source>
</evidence>
<dbReference type="InterPro" id="IPR013324">
    <property type="entry name" value="RNA_pol_sigma_r3/r4-like"/>
</dbReference>
<dbReference type="Pfam" id="PF08281">
    <property type="entry name" value="Sigma70_r4_2"/>
    <property type="match status" value="1"/>
</dbReference>
<dbReference type="InterPro" id="IPR013249">
    <property type="entry name" value="RNA_pol_sigma70_r4_t2"/>
</dbReference>
<protein>
    <submittedName>
        <fullName evidence="7">RNA polymerase</fullName>
    </submittedName>
</protein>
<dbReference type="GO" id="GO:0003677">
    <property type="term" value="F:DNA binding"/>
    <property type="evidence" value="ECO:0007669"/>
    <property type="project" value="InterPro"/>
</dbReference>
<dbReference type="Pfam" id="PF04542">
    <property type="entry name" value="Sigma70_r2"/>
    <property type="match status" value="1"/>
</dbReference>
<dbReference type="InterPro" id="IPR014284">
    <property type="entry name" value="RNA_pol_sigma-70_dom"/>
</dbReference>
<gene>
    <name evidence="7" type="ORF">DO97_02035</name>
</gene>
<dbReference type="CDD" id="cd06171">
    <property type="entry name" value="Sigma70_r4"/>
    <property type="match status" value="1"/>
</dbReference>
<dbReference type="NCBIfam" id="TIGR02937">
    <property type="entry name" value="sigma70-ECF"/>
    <property type="match status" value="1"/>
</dbReference>
<dbReference type="EMBL" id="JJML01000015">
    <property type="protein sequence ID" value="KGF73133.1"/>
    <property type="molecule type" value="Genomic_DNA"/>
</dbReference>
<dbReference type="RefSeq" id="WP_036532012.1">
    <property type="nucleotide sequence ID" value="NZ_JJML01000015.1"/>
</dbReference>
<feature type="domain" description="RNA polymerase sigma-70 region 2" evidence="5">
    <location>
        <begin position="27"/>
        <end position="95"/>
    </location>
</feature>
<keyword evidence="3" id="KW-0731">Sigma factor</keyword>
<name>A0A098TQM8_9CYAN</name>
<proteinExistence type="inferred from homology"/>
<keyword evidence="4" id="KW-0804">Transcription</keyword>
<dbReference type="AlphaFoldDB" id="A0A098TQM8"/>
<evidence type="ECO:0000313" key="7">
    <source>
        <dbReference type="EMBL" id="KGF73133.1"/>
    </source>
</evidence>
<keyword evidence="2" id="KW-0805">Transcription regulation</keyword>
<dbReference type="Proteomes" id="UP000030170">
    <property type="component" value="Unassembled WGS sequence"/>
</dbReference>
<feature type="domain" description="RNA polymerase sigma factor 70 region 4 type 2" evidence="6">
    <location>
        <begin position="128"/>
        <end position="179"/>
    </location>
</feature>